<dbReference type="Proteomes" id="UP000199607">
    <property type="component" value="Unassembled WGS sequence"/>
</dbReference>
<dbReference type="SUPFAM" id="SSF53474">
    <property type="entry name" value="alpha/beta-Hydrolases"/>
    <property type="match status" value="1"/>
</dbReference>
<dbReference type="PANTHER" id="PTHR48081:SF8">
    <property type="entry name" value="ALPHA_BETA HYDROLASE FOLD-3 DOMAIN-CONTAINING PROTEIN-RELATED"/>
    <property type="match status" value="1"/>
</dbReference>
<dbReference type="GO" id="GO:0016787">
    <property type="term" value="F:hydrolase activity"/>
    <property type="evidence" value="ECO:0007669"/>
    <property type="project" value="UniProtKB-KW"/>
</dbReference>
<proteinExistence type="predicted"/>
<evidence type="ECO:0000259" key="2">
    <source>
        <dbReference type="Pfam" id="PF07859"/>
    </source>
</evidence>
<dbReference type="InterPro" id="IPR050300">
    <property type="entry name" value="GDXG_lipolytic_enzyme"/>
</dbReference>
<gene>
    <name evidence="3" type="ORF">SAMN04487950_2733</name>
</gene>
<dbReference type="PROSITE" id="PS00122">
    <property type="entry name" value="CARBOXYLESTERASE_B_1"/>
    <property type="match status" value="1"/>
</dbReference>
<evidence type="ECO:0000313" key="3">
    <source>
        <dbReference type="EMBL" id="SFL15009.1"/>
    </source>
</evidence>
<dbReference type="AlphaFoldDB" id="A0A1I4FBU4"/>
<dbReference type="InterPro" id="IPR013094">
    <property type="entry name" value="AB_hydrolase_3"/>
</dbReference>
<dbReference type="PANTHER" id="PTHR48081">
    <property type="entry name" value="AB HYDROLASE SUPERFAMILY PROTEIN C4A8.06C"/>
    <property type="match status" value="1"/>
</dbReference>
<evidence type="ECO:0000256" key="1">
    <source>
        <dbReference type="ARBA" id="ARBA00022801"/>
    </source>
</evidence>
<evidence type="ECO:0000313" key="4">
    <source>
        <dbReference type="Proteomes" id="UP000199607"/>
    </source>
</evidence>
<name>A0A1I4FBU4_9EURY</name>
<keyword evidence="1" id="KW-0378">Hydrolase</keyword>
<protein>
    <submittedName>
        <fullName evidence="3">Acetyl esterase</fullName>
    </submittedName>
</protein>
<dbReference type="Gene3D" id="3.40.50.1820">
    <property type="entry name" value="alpha/beta hydrolase"/>
    <property type="match status" value="1"/>
</dbReference>
<dbReference type="InterPro" id="IPR029058">
    <property type="entry name" value="AB_hydrolase_fold"/>
</dbReference>
<dbReference type="STRING" id="553466.SAMN04487950_2733"/>
<organism evidence="3 4">
    <name type="scientific">Halogranum rubrum</name>
    <dbReference type="NCBI Taxonomy" id="553466"/>
    <lineage>
        <taxon>Archaea</taxon>
        <taxon>Methanobacteriati</taxon>
        <taxon>Methanobacteriota</taxon>
        <taxon>Stenosarchaea group</taxon>
        <taxon>Halobacteria</taxon>
        <taxon>Halobacteriales</taxon>
        <taxon>Haloferacaceae</taxon>
    </lineage>
</organism>
<accession>A0A1I4FBU4</accession>
<dbReference type="Pfam" id="PF07859">
    <property type="entry name" value="Abhydrolase_3"/>
    <property type="match status" value="1"/>
</dbReference>
<sequence length="325" mass="34811">MPDHETTELDPQLAAVVADIEAEGVPEWHAMSVDCGRRVEDEVFTSDERADVEFVRDYAFDGPHGDVPVRVYRPSDETIATPAPTLVFYHGGGWTLGTLDSADDICRNLARRVGGVVVSVDYRLAPEHPFPAGLDDAYAALKWAAENAETFGGDGSRLVVAGTSAGGNLAAAVALRAREFDGPDVAHQALFYPITDYAFDTDSYAENADGPLLTRADMEWFWAQYLRSPVDGANPYASVLHTSESVLSELPPATVVTAGFDPLRDEGIAYAERLAAAGVDVDHQHHSTMTHGFLSLTDSVDVADEAFDAVAERLRASVGVGGGDE</sequence>
<feature type="domain" description="Alpha/beta hydrolase fold-3" evidence="2">
    <location>
        <begin position="86"/>
        <end position="294"/>
    </location>
</feature>
<dbReference type="FunFam" id="3.40.50.1820:FF:000089">
    <property type="entry name" value="Alpha/beta hydrolase"/>
    <property type="match status" value="1"/>
</dbReference>
<reference evidence="4" key="1">
    <citation type="submission" date="2016-10" db="EMBL/GenBank/DDBJ databases">
        <authorList>
            <person name="Varghese N."/>
            <person name="Submissions S."/>
        </authorList>
    </citation>
    <scope>NUCLEOTIDE SEQUENCE [LARGE SCALE GENOMIC DNA]</scope>
    <source>
        <strain evidence="4">CGMCC 1.7738</strain>
    </source>
</reference>
<dbReference type="RefSeq" id="WP_089869953.1">
    <property type="nucleotide sequence ID" value="NZ_FOTC01000002.1"/>
</dbReference>
<dbReference type="InterPro" id="IPR019826">
    <property type="entry name" value="Carboxylesterase_B_AS"/>
</dbReference>
<dbReference type="EMBL" id="FOTC01000002">
    <property type="protein sequence ID" value="SFL15009.1"/>
    <property type="molecule type" value="Genomic_DNA"/>
</dbReference>
<keyword evidence="4" id="KW-1185">Reference proteome</keyword>